<dbReference type="EMBL" id="JBHLVZ010000113">
    <property type="protein sequence ID" value="MFC0389421.1"/>
    <property type="molecule type" value="Genomic_DNA"/>
</dbReference>
<keyword evidence="1" id="KW-1133">Transmembrane helix</keyword>
<evidence type="ECO:0000313" key="2">
    <source>
        <dbReference type="EMBL" id="MFC0389421.1"/>
    </source>
</evidence>
<evidence type="ECO:0008006" key="4">
    <source>
        <dbReference type="Google" id="ProtNLM"/>
    </source>
</evidence>
<evidence type="ECO:0000256" key="1">
    <source>
        <dbReference type="SAM" id="Phobius"/>
    </source>
</evidence>
<name>A0ABV6J0N0_9PROT</name>
<sequence length="77" mass="8298">MDLLLALMLAEGLWLAARRRAGRSSPGNCWPFLAAGAAMLLALRLALTGAWWGWIAACLALSGVAHVLDLAVRWRRG</sequence>
<accession>A0ABV6J0N0</accession>
<reference evidence="2 3" key="1">
    <citation type="submission" date="2024-09" db="EMBL/GenBank/DDBJ databases">
        <authorList>
            <person name="Sun Q."/>
            <person name="Mori K."/>
        </authorList>
    </citation>
    <scope>NUCLEOTIDE SEQUENCE [LARGE SCALE GENOMIC DNA]</scope>
    <source>
        <strain evidence="2 3">CCM 7468</strain>
    </source>
</reference>
<keyword evidence="1" id="KW-0472">Membrane</keyword>
<gene>
    <name evidence="2" type="ORF">ACFFIC_28320</name>
</gene>
<organism evidence="2 3">
    <name type="scientific">Muricoccus vinaceus</name>
    <dbReference type="NCBI Taxonomy" id="424704"/>
    <lineage>
        <taxon>Bacteria</taxon>
        <taxon>Pseudomonadati</taxon>
        <taxon>Pseudomonadota</taxon>
        <taxon>Alphaproteobacteria</taxon>
        <taxon>Acetobacterales</taxon>
        <taxon>Roseomonadaceae</taxon>
        <taxon>Muricoccus</taxon>
    </lineage>
</organism>
<protein>
    <recommendedName>
        <fullName evidence="4">DUF2568 domain-containing protein</fullName>
    </recommendedName>
</protein>
<dbReference type="Proteomes" id="UP001589789">
    <property type="component" value="Unassembled WGS sequence"/>
</dbReference>
<proteinExistence type="predicted"/>
<keyword evidence="1" id="KW-0812">Transmembrane</keyword>
<feature type="transmembrane region" description="Helical" evidence="1">
    <location>
        <begin position="51"/>
        <end position="72"/>
    </location>
</feature>
<keyword evidence="3" id="KW-1185">Reference proteome</keyword>
<dbReference type="RefSeq" id="WP_377056783.1">
    <property type="nucleotide sequence ID" value="NZ_JBHLVZ010000113.1"/>
</dbReference>
<comment type="caution">
    <text evidence="2">The sequence shown here is derived from an EMBL/GenBank/DDBJ whole genome shotgun (WGS) entry which is preliminary data.</text>
</comment>
<evidence type="ECO:0000313" key="3">
    <source>
        <dbReference type="Proteomes" id="UP001589789"/>
    </source>
</evidence>